<keyword evidence="5" id="KW-1185">Reference proteome</keyword>
<name>A0A815HWK8_9BILA</name>
<dbReference type="SUPFAM" id="SSF56801">
    <property type="entry name" value="Acetyl-CoA synthetase-like"/>
    <property type="match status" value="1"/>
</dbReference>
<sequence length="108" mass="12072">FIHQVPDPDQSSTTLTIPIGSPLPHVQFLLLREQMEQVTTIDQPREMYMSAGSEQLRALCNVLAFKGYLNEPESTAKVLIDNPYYGGKMCKAGDLAKWTPNGELVYIT</sequence>
<evidence type="ECO:0000313" key="5">
    <source>
        <dbReference type="Proteomes" id="UP000663829"/>
    </source>
</evidence>
<proteinExistence type="predicted"/>
<dbReference type="EMBL" id="CAJNOK010025153">
    <property type="protein sequence ID" value="CAF1386433.1"/>
    <property type="molecule type" value="Genomic_DNA"/>
</dbReference>
<evidence type="ECO:0000313" key="2">
    <source>
        <dbReference type="EMBL" id="CAF1386433.1"/>
    </source>
</evidence>
<dbReference type="EMBL" id="CAJOBC010068520">
    <property type="protein sequence ID" value="CAF4234313.1"/>
    <property type="molecule type" value="Genomic_DNA"/>
</dbReference>
<dbReference type="Proteomes" id="UP000677228">
    <property type="component" value="Unassembled WGS sequence"/>
</dbReference>
<feature type="non-terminal residue" evidence="1">
    <location>
        <position position="1"/>
    </location>
</feature>
<evidence type="ECO:0000313" key="1">
    <source>
        <dbReference type="EMBL" id="CAF1358272.1"/>
    </source>
</evidence>
<evidence type="ECO:0000313" key="3">
    <source>
        <dbReference type="EMBL" id="CAF4194397.1"/>
    </source>
</evidence>
<organism evidence="1 5">
    <name type="scientific">Didymodactylos carnosus</name>
    <dbReference type="NCBI Taxonomy" id="1234261"/>
    <lineage>
        <taxon>Eukaryota</taxon>
        <taxon>Metazoa</taxon>
        <taxon>Spiralia</taxon>
        <taxon>Gnathifera</taxon>
        <taxon>Rotifera</taxon>
        <taxon>Eurotatoria</taxon>
        <taxon>Bdelloidea</taxon>
        <taxon>Philodinida</taxon>
        <taxon>Philodinidae</taxon>
        <taxon>Didymodactylos</taxon>
    </lineage>
</organism>
<dbReference type="AlphaFoldDB" id="A0A815HWK8"/>
<dbReference type="EMBL" id="CAJOBA010046854">
    <property type="protein sequence ID" value="CAF4194397.1"/>
    <property type="molecule type" value="Genomic_DNA"/>
</dbReference>
<evidence type="ECO:0000313" key="4">
    <source>
        <dbReference type="EMBL" id="CAF4234313.1"/>
    </source>
</evidence>
<comment type="caution">
    <text evidence="1">The sequence shown here is derived from an EMBL/GenBank/DDBJ whole genome shotgun (WGS) entry which is preliminary data.</text>
</comment>
<accession>A0A815HWK8</accession>
<dbReference type="Proteomes" id="UP000682733">
    <property type="component" value="Unassembled WGS sequence"/>
</dbReference>
<dbReference type="EMBL" id="CAJNOQ010015278">
    <property type="protein sequence ID" value="CAF1358272.1"/>
    <property type="molecule type" value="Genomic_DNA"/>
</dbReference>
<dbReference type="Proteomes" id="UP000681722">
    <property type="component" value="Unassembled WGS sequence"/>
</dbReference>
<protein>
    <submittedName>
        <fullName evidence="1">Uncharacterized protein</fullName>
    </submittedName>
</protein>
<gene>
    <name evidence="1" type="ORF">GPM918_LOCUS31249</name>
    <name evidence="2" type="ORF">OVA965_LOCUS32356</name>
    <name evidence="4" type="ORF">SRO942_LOCUS31886</name>
    <name evidence="3" type="ORF">TMI583_LOCUS33215</name>
</gene>
<dbReference type="Gene3D" id="2.30.38.10">
    <property type="entry name" value="Luciferase, Domain 3"/>
    <property type="match status" value="1"/>
</dbReference>
<reference evidence="1" key="1">
    <citation type="submission" date="2021-02" db="EMBL/GenBank/DDBJ databases">
        <authorList>
            <person name="Nowell W R."/>
        </authorList>
    </citation>
    <scope>NUCLEOTIDE SEQUENCE</scope>
</reference>
<dbReference type="Proteomes" id="UP000663829">
    <property type="component" value="Unassembled WGS sequence"/>
</dbReference>